<dbReference type="OrthoDB" id="2373648at2"/>
<gene>
    <name evidence="1" type="ORF">AA309_23915</name>
</gene>
<dbReference type="EMBL" id="LCYG01000067">
    <property type="protein sequence ID" value="KLK90759.1"/>
    <property type="molecule type" value="Genomic_DNA"/>
</dbReference>
<dbReference type="Proteomes" id="UP000035489">
    <property type="component" value="Unassembled WGS sequence"/>
</dbReference>
<sequence length="189" mass="21126">MQYERSKFRLTGVSGLICHNGRLANPLDPIAKEMKRVSGKRAKTDADFEELARLEFLGGLYLDNGERVIPGEVIEAALVEAAKKMRKGQQAKAGIISSGNFPIEYEGPRTANELWADERFRLVAGLKVQRNKVMRTRPIFRAWASEISVGFMPGQLNRSEVEEMVRTAGTVVGIGDWRPKFGRFMAQAV</sequence>
<evidence type="ECO:0000313" key="2">
    <source>
        <dbReference type="Proteomes" id="UP000035489"/>
    </source>
</evidence>
<organism evidence="1 2">
    <name type="scientific">Microvirga vignae</name>
    <dbReference type="NCBI Taxonomy" id="1225564"/>
    <lineage>
        <taxon>Bacteria</taxon>
        <taxon>Pseudomonadati</taxon>
        <taxon>Pseudomonadota</taxon>
        <taxon>Alphaproteobacteria</taxon>
        <taxon>Hyphomicrobiales</taxon>
        <taxon>Methylobacteriaceae</taxon>
        <taxon>Microvirga</taxon>
    </lineage>
</organism>
<comment type="caution">
    <text evidence="1">The sequence shown here is derived from an EMBL/GenBank/DDBJ whole genome shotgun (WGS) entry which is preliminary data.</text>
</comment>
<evidence type="ECO:0000313" key="1">
    <source>
        <dbReference type="EMBL" id="KLK90759.1"/>
    </source>
</evidence>
<reference evidence="1 2" key="1">
    <citation type="submission" date="2015-05" db="EMBL/GenBank/DDBJ databases">
        <title>Draft genome sequence of Microvirga vignae strain BR3299, a novel nitrogen fixing bacteria isolated from Brazil semi-aired region.</title>
        <authorList>
            <person name="Zilli J.E."/>
            <person name="Passos S.R."/>
            <person name="Leite J."/>
            <person name="Baldani J.I."/>
            <person name="Xavier G.R."/>
            <person name="Rumjaneck N.G."/>
            <person name="Simoes-Araujo J.L."/>
        </authorList>
    </citation>
    <scope>NUCLEOTIDE SEQUENCE [LARGE SCALE GENOMIC DNA]</scope>
    <source>
        <strain evidence="1 2">BR3299</strain>
    </source>
</reference>
<protein>
    <submittedName>
        <fullName evidence="1">Uncharacterized protein</fullName>
    </submittedName>
</protein>
<accession>A0A0H1R6R3</accession>
<dbReference type="AlphaFoldDB" id="A0A0H1R6R3"/>
<proteinExistence type="predicted"/>
<name>A0A0H1R6R3_9HYPH</name>
<dbReference type="RefSeq" id="WP_047191545.1">
    <property type="nucleotide sequence ID" value="NZ_LCYG01000067.1"/>
</dbReference>
<keyword evidence="2" id="KW-1185">Reference proteome</keyword>
<dbReference type="PATRIC" id="fig|1225564.3.peg.6210"/>